<dbReference type="PANTHER" id="PTHR30055:SF151">
    <property type="entry name" value="TRANSCRIPTIONAL REGULATORY PROTEIN"/>
    <property type="match status" value="1"/>
</dbReference>
<protein>
    <recommendedName>
        <fullName evidence="5">HTH tetR-type domain-containing protein</fullName>
    </recommendedName>
</protein>
<dbReference type="PANTHER" id="PTHR30055">
    <property type="entry name" value="HTH-TYPE TRANSCRIPTIONAL REGULATOR RUTR"/>
    <property type="match status" value="1"/>
</dbReference>
<sequence>MQEHVPVAESPDTTATGLTHERIVDAASDLIAAEGFRGLSMRKLGDRLGCAAMSLYRYFATKEELLSVLADQLVAEIELPDREAAWDTRIIEYFVNVEQLFQRHPELAEISTRQHLNSTSAFRGVEMVLGALREAGLDSEQAVSAWYALTFFTAGFSYRRATEHADRDRDGGRRRRIGALPREEFEHFHEIAAMYTGGLSDRDFESALRVVLAGVATLGKESRR</sequence>
<dbReference type="SUPFAM" id="SSF46689">
    <property type="entry name" value="Homeodomain-like"/>
    <property type="match status" value="1"/>
</dbReference>
<evidence type="ECO:0000259" key="5">
    <source>
        <dbReference type="PROSITE" id="PS50977"/>
    </source>
</evidence>
<evidence type="ECO:0000256" key="2">
    <source>
        <dbReference type="ARBA" id="ARBA00023125"/>
    </source>
</evidence>
<name>A0A1S1NKV0_9MYCO</name>
<dbReference type="Gene3D" id="1.10.357.10">
    <property type="entry name" value="Tetracycline Repressor, domain 2"/>
    <property type="match status" value="1"/>
</dbReference>
<dbReference type="Pfam" id="PF00440">
    <property type="entry name" value="TetR_N"/>
    <property type="match status" value="1"/>
</dbReference>
<evidence type="ECO:0000313" key="7">
    <source>
        <dbReference type="Proteomes" id="UP000179734"/>
    </source>
</evidence>
<dbReference type="SUPFAM" id="SSF48498">
    <property type="entry name" value="Tetracyclin repressor-like, C-terminal domain"/>
    <property type="match status" value="1"/>
</dbReference>
<keyword evidence="1" id="KW-0805">Transcription regulation</keyword>
<accession>A0A1S1NKV0</accession>
<feature type="DNA-binding region" description="H-T-H motif" evidence="4">
    <location>
        <begin position="40"/>
        <end position="59"/>
    </location>
</feature>
<dbReference type="AlphaFoldDB" id="A0A1S1NKV0"/>
<dbReference type="PROSITE" id="PS50977">
    <property type="entry name" value="HTH_TETR_2"/>
    <property type="match status" value="1"/>
</dbReference>
<reference evidence="6 7" key="1">
    <citation type="submission" date="2016-10" db="EMBL/GenBank/DDBJ databases">
        <title>Genome sequence of Mycobacterium talmonii.</title>
        <authorList>
            <person name="Greninger A.L."/>
            <person name="Elliott B."/>
            <person name="Vasireddy S."/>
            <person name="Vasireddy R."/>
        </authorList>
    </citation>
    <scope>NUCLEOTIDE SEQUENCE [LARGE SCALE GENOMIC DNA]</scope>
    <source>
        <strain evidence="7">NE-TNMC-100812</strain>
    </source>
</reference>
<evidence type="ECO:0000256" key="1">
    <source>
        <dbReference type="ARBA" id="ARBA00023015"/>
    </source>
</evidence>
<dbReference type="PRINTS" id="PR00455">
    <property type="entry name" value="HTHTETR"/>
</dbReference>
<evidence type="ECO:0000256" key="4">
    <source>
        <dbReference type="PROSITE-ProRule" id="PRU00335"/>
    </source>
</evidence>
<keyword evidence="2 4" id="KW-0238">DNA-binding</keyword>
<dbReference type="Pfam" id="PF02909">
    <property type="entry name" value="TetR_C_1"/>
    <property type="match status" value="1"/>
</dbReference>
<dbReference type="GO" id="GO:0000976">
    <property type="term" value="F:transcription cis-regulatory region binding"/>
    <property type="evidence" value="ECO:0007669"/>
    <property type="project" value="TreeGrafter"/>
</dbReference>
<organism evidence="6 7">
    <name type="scientific">Mycobacterium talmoniae</name>
    <dbReference type="NCBI Taxonomy" id="1858794"/>
    <lineage>
        <taxon>Bacteria</taxon>
        <taxon>Bacillati</taxon>
        <taxon>Actinomycetota</taxon>
        <taxon>Actinomycetes</taxon>
        <taxon>Mycobacteriales</taxon>
        <taxon>Mycobacteriaceae</taxon>
        <taxon>Mycobacterium</taxon>
    </lineage>
</organism>
<comment type="caution">
    <text evidence="6">The sequence shown here is derived from an EMBL/GenBank/DDBJ whole genome shotgun (WGS) entry which is preliminary data.</text>
</comment>
<feature type="domain" description="HTH tetR-type" evidence="5">
    <location>
        <begin position="17"/>
        <end position="77"/>
    </location>
</feature>
<dbReference type="InterPro" id="IPR004111">
    <property type="entry name" value="Repressor_TetR_C"/>
</dbReference>
<dbReference type="InterPro" id="IPR009057">
    <property type="entry name" value="Homeodomain-like_sf"/>
</dbReference>
<dbReference type="GO" id="GO:0045892">
    <property type="term" value="P:negative regulation of DNA-templated transcription"/>
    <property type="evidence" value="ECO:0007669"/>
    <property type="project" value="InterPro"/>
</dbReference>
<dbReference type="InterPro" id="IPR050109">
    <property type="entry name" value="HTH-type_TetR-like_transc_reg"/>
</dbReference>
<gene>
    <name evidence="6" type="ORF">BKN37_00245</name>
</gene>
<dbReference type="EMBL" id="MLQM01000001">
    <property type="protein sequence ID" value="OHV06908.1"/>
    <property type="molecule type" value="Genomic_DNA"/>
</dbReference>
<keyword evidence="7" id="KW-1185">Reference proteome</keyword>
<evidence type="ECO:0000256" key="3">
    <source>
        <dbReference type="ARBA" id="ARBA00023163"/>
    </source>
</evidence>
<dbReference type="Proteomes" id="UP000179734">
    <property type="component" value="Unassembled WGS sequence"/>
</dbReference>
<keyword evidence="3" id="KW-0804">Transcription</keyword>
<evidence type="ECO:0000313" key="6">
    <source>
        <dbReference type="EMBL" id="OHV06908.1"/>
    </source>
</evidence>
<proteinExistence type="predicted"/>
<dbReference type="GO" id="GO:0003700">
    <property type="term" value="F:DNA-binding transcription factor activity"/>
    <property type="evidence" value="ECO:0007669"/>
    <property type="project" value="TreeGrafter"/>
</dbReference>
<dbReference type="InterPro" id="IPR001647">
    <property type="entry name" value="HTH_TetR"/>
</dbReference>
<dbReference type="InterPro" id="IPR036271">
    <property type="entry name" value="Tet_transcr_reg_TetR-rel_C_sf"/>
</dbReference>